<evidence type="ECO:0000313" key="3">
    <source>
        <dbReference type="Proteomes" id="UP000027265"/>
    </source>
</evidence>
<feature type="region of interest" description="Disordered" evidence="1">
    <location>
        <begin position="90"/>
        <end position="120"/>
    </location>
</feature>
<feature type="compositionally biased region" description="Low complexity" evidence="1">
    <location>
        <begin position="188"/>
        <end position="210"/>
    </location>
</feature>
<evidence type="ECO:0000313" key="2">
    <source>
        <dbReference type="EMBL" id="KDQ62325.1"/>
    </source>
</evidence>
<sequence length="442" mass="48224">MMSFAKFFMSIADSVRSSWTSIVSRCWIAIAEEATSLPAPAISFTVAILSAPLNVTALLKSILIKFTTSKRIESDVEACIPSTPELYGPVPHRPKRVSTVSSTNANESSNLSTNTNKSSNDQYINRLSDIDFFGPSTVLFSVESLDYVEDLASPLCSSISDSNIADVREDMGQMQMDTSIESIPPSPTLSTASFTSTSTGYTSPPASPPATSLEFTRISITTSASLQYGDDLDITDYYNRKEFISHVPEVLATNEAKNKIANYTSAIPTIIGKEGTQATKPTDGNVITEITKATKTAAAFQPTPTRIPIPTAADKIRIQKSLSKTYRPSSIHDFPLSHSGADHPASAPTKRLNKLKPLLLPMVLDRVRRESIDLEKKRESWVMEKESMGREKNKRESWIALGLALGRLEAVVGEEDEEGESDEEEEVAVAYGQDEFVGAYAI</sequence>
<dbReference type="EMBL" id="KL197711">
    <property type="protein sequence ID" value="KDQ62325.1"/>
    <property type="molecule type" value="Genomic_DNA"/>
</dbReference>
<reference evidence="3" key="1">
    <citation type="journal article" date="2014" name="Proc. Natl. Acad. Sci. U.S.A.">
        <title>Extensive sampling of basidiomycete genomes demonstrates inadequacy of the white-rot/brown-rot paradigm for wood decay fungi.</title>
        <authorList>
            <person name="Riley R."/>
            <person name="Salamov A.A."/>
            <person name="Brown D.W."/>
            <person name="Nagy L.G."/>
            <person name="Floudas D."/>
            <person name="Held B.W."/>
            <person name="Levasseur A."/>
            <person name="Lombard V."/>
            <person name="Morin E."/>
            <person name="Otillar R."/>
            <person name="Lindquist E.A."/>
            <person name="Sun H."/>
            <person name="LaButti K.M."/>
            <person name="Schmutz J."/>
            <person name="Jabbour D."/>
            <person name="Luo H."/>
            <person name="Baker S.E."/>
            <person name="Pisabarro A.G."/>
            <person name="Walton J.D."/>
            <person name="Blanchette R.A."/>
            <person name="Henrissat B."/>
            <person name="Martin F."/>
            <person name="Cullen D."/>
            <person name="Hibbett D.S."/>
            <person name="Grigoriev I.V."/>
        </authorList>
    </citation>
    <scope>NUCLEOTIDE SEQUENCE [LARGE SCALE GENOMIC DNA]</scope>
    <source>
        <strain evidence="3">MUCL 33604</strain>
    </source>
</reference>
<gene>
    <name evidence="2" type="ORF">JAAARDRAFT_30220</name>
</gene>
<dbReference type="Proteomes" id="UP000027265">
    <property type="component" value="Unassembled WGS sequence"/>
</dbReference>
<protein>
    <submittedName>
        <fullName evidence="2">Uncharacterized protein</fullName>
    </submittedName>
</protein>
<accession>A0A067Q840</accession>
<dbReference type="InParanoid" id="A0A067Q840"/>
<dbReference type="HOGENOM" id="CLU_653942_0_0_1"/>
<evidence type="ECO:0000256" key="1">
    <source>
        <dbReference type="SAM" id="MobiDB-lite"/>
    </source>
</evidence>
<dbReference type="AlphaFoldDB" id="A0A067Q840"/>
<keyword evidence="3" id="KW-1185">Reference proteome</keyword>
<name>A0A067Q840_9AGAM</name>
<feature type="region of interest" description="Disordered" evidence="1">
    <location>
        <begin position="180"/>
        <end position="210"/>
    </location>
</feature>
<organism evidence="2 3">
    <name type="scientific">Jaapia argillacea MUCL 33604</name>
    <dbReference type="NCBI Taxonomy" id="933084"/>
    <lineage>
        <taxon>Eukaryota</taxon>
        <taxon>Fungi</taxon>
        <taxon>Dikarya</taxon>
        <taxon>Basidiomycota</taxon>
        <taxon>Agaricomycotina</taxon>
        <taxon>Agaricomycetes</taxon>
        <taxon>Agaricomycetidae</taxon>
        <taxon>Jaapiales</taxon>
        <taxon>Jaapiaceae</taxon>
        <taxon>Jaapia</taxon>
    </lineage>
</organism>
<proteinExistence type="predicted"/>
<feature type="compositionally biased region" description="Low complexity" evidence="1">
    <location>
        <begin position="101"/>
        <end position="120"/>
    </location>
</feature>